<dbReference type="Gene3D" id="1.10.10.10">
    <property type="entry name" value="Winged helix-like DNA-binding domain superfamily/Winged helix DNA-binding domain"/>
    <property type="match status" value="3"/>
</dbReference>
<dbReference type="GO" id="GO:0005737">
    <property type="term" value="C:cytoplasm"/>
    <property type="evidence" value="ECO:0007669"/>
    <property type="project" value="UniProtKB-SubCell"/>
</dbReference>
<dbReference type="InterPro" id="IPR003783">
    <property type="entry name" value="Regulatory_RecX"/>
</dbReference>
<keyword evidence="4 5" id="KW-0963">Cytoplasm</keyword>
<dbReference type="PANTHER" id="PTHR33602">
    <property type="entry name" value="REGULATORY PROTEIN RECX FAMILY PROTEIN"/>
    <property type="match status" value="1"/>
</dbReference>
<evidence type="ECO:0000256" key="5">
    <source>
        <dbReference type="HAMAP-Rule" id="MF_01114"/>
    </source>
</evidence>
<dbReference type="InterPro" id="IPR053924">
    <property type="entry name" value="RecX_HTH_2nd"/>
</dbReference>
<evidence type="ECO:0000313" key="8">
    <source>
        <dbReference type="EMBL" id="ALB22547.1"/>
    </source>
</evidence>
<name>A0A1L6TBK5_PISSA</name>
<proteinExistence type="inferred from homology"/>
<dbReference type="GO" id="GO:0006282">
    <property type="term" value="P:regulation of DNA repair"/>
    <property type="evidence" value="ECO:0007669"/>
    <property type="project" value="UniProtKB-UniRule"/>
</dbReference>
<comment type="subcellular location">
    <subcellularLocation>
        <location evidence="1 5">Cytoplasm</location>
    </subcellularLocation>
</comment>
<dbReference type="Pfam" id="PF02631">
    <property type="entry name" value="RecX_HTH2"/>
    <property type="match status" value="1"/>
</dbReference>
<sequence length="160" mass="18722">MQNTPLVDASSIRVAAIRFLARREYSYYELYKRLKPRIDCQLLPLLDVVLSALQAQNLLCDQRFCESYVRVKVAAGQGPLKIKQALFHKGVAESIIITVLADYDEQWYDNAFRVWYKRFGRLGEYLNDQARQIRFLQSRGFEFEHIQAALQQGRQQVSEE</sequence>
<evidence type="ECO:0000256" key="2">
    <source>
        <dbReference type="ARBA" id="ARBA00009695"/>
    </source>
</evidence>
<evidence type="ECO:0000259" key="7">
    <source>
        <dbReference type="Pfam" id="PF21981"/>
    </source>
</evidence>
<accession>A0A1L6TBK5</accession>
<evidence type="ECO:0000313" key="9">
    <source>
        <dbReference type="Proteomes" id="UP000029558"/>
    </source>
</evidence>
<evidence type="ECO:0000259" key="6">
    <source>
        <dbReference type="Pfam" id="PF02631"/>
    </source>
</evidence>
<dbReference type="Pfam" id="PF21981">
    <property type="entry name" value="RecX_HTH3"/>
    <property type="match status" value="1"/>
</dbReference>
<dbReference type="InterPro" id="IPR036388">
    <property type="entry name" value="WH-like_DNA-bd_sf"/>
</dbReference>
<feature type="domain" description="RecX third three-helical" evidence="7">
    <location>
        <begin position="104"/>
        <end position="150"/>
    </location>
</feature>
<evidence type="ECO:0000256" key="3">
    <source>
        <dbReference type="ARBA" id="ARBA00018111"/>
    </source>
</evidence>
<dbReference type="RefSeq" id="WP_017376459.1">
    <property type="nucleotide sequence ID" value="NZ_CP012508.1"/>
</dbReference>
<dbReference type="EMBL" id="CP012508">
    <property type="protein sequence ID" value="ALB22547.1"/>
    <property type="molecule type" value="Genomic_DNA"/>
</dbReference>
<feature type="domain" description="RecX second three-helical" evidence="6">
    <location>
        <begin position="61"/>
        <end position="98"/>
    </location>
</feature>
<dbReference type="PANTHER" id="PTHR33602:SF1">
    <property type="entry name" value="REGULATORY PROTEIN RECX FAMILY PROTEIN"/>
    <property type="match status" value="1"/>
</dbReference>
<protein>
    <recommendedName>
        <fullName evidence="3 5">Regulatory protein RecX</fullName>
    </recommendedName>
</protein>
<evidence type="ECO:0000256" key="1">
    <source>
        <dbReference type="ARBA" id="ARBA00004496"/>
    </source>
</evidence>
<reference evidence="8 9" key="1">
    <citation type="journal article" date="2014" name="Genome Announc.">
        <title>Comparative Genome Analysis of Two Isolates of the Fish Pathogen Piscirickettsia salmonis from Different Hosts Reveals Major Differences in Virulence-Associated Secretion Systems.</title>
        <authorList>
            <person name="Bohle H."/>
            <person name="Henriquez P."/>
            <person name="Grothusen H."/>
            <person name="Navas E."/>
            <person name="Sandoval A."/>
            <person name="Bustamante F."/>
            <person name="Bustos P."/>
            <person name="Mancilla M."/>
        </authorList>
    </citation>
    <scope>NUCLEOTIDE SEQUENCE [LARGE SCALE GENOMIC DNA]</scope>
    <source>
        <strain evidence="9">B1-32597</strain>
    </source>
</reference>
<dbReference type="AlphaFoldDB" id="A0A1L6TBK5"/>
<organism evidence="8 9">
    <name type="scientific">Piscirickettsia salmonis</name>
    <dbReference type="NCBI Taxonomy" id="1238"/>
    <lineage>
        <taxon>Bacteria</taxon>
        <taxon>Pseudomonadati</taxon>
        <taxon>Pseudomonadota</taxon>
        <taxon>Gammaproteobacteria</taxon>
        <taxon>Thiotrichales</taxon>
        <taxon>Piscirickettsiaceae</taxon>
        <taxon>Piscirickettsia</taxon>
    </lineage>
</organism>
<dbReference type="OrthoDB" id="7066780at2"/>
<evidence type="ECO:0000256" key="4">
    <source>
        <dbReference type="ARBA" id="ARBA00022490"/>
    </source>
</evidence>
<dbReference type="Proteomes" id="UP000029558">
    <property type="component" value="Chromosome"/>
</dbReference>
<dbReference type="InterPro" id="IPR053925">
    <property type="entry name" value="RecX_HTH_3rd"/>
</dbReference>
<comment type="function">
    <text evidence="5">Modulates RecA activity.</text>
</comment>
<comment type="similarity">
    <text evidence="2 5">Belongs to the RecX family.</text>
</comment>
<gene>
    <name evidence="5 8" type="primary">recX</name>
    <name evidence="8" type="ORF">KU39_1365</name>
</gene>
<dbReference type="HAMAP" id="MF_01114">
    <property type="entry name" value="RecX"/>
    <property type="match status" value="1"/>
</dbReference>